<dbReference type="EMBL" id="JAUJYN010000006">
    <property type="protein sequence ID" value="KAK1269277.1"/>
    <property type="molecule type" value="Genomic_DNA"/>
</dbReference>
<dbReference type="SMART" id="SM00382">
    <property type="entry name" value="AAA"/>
    <property type="match status" value="1"/>
</dbReference>
<dbReference type="Gene3D" id="3.40.50.300">
    <property type="entry name" value="P-loop containing nucleotide triphosphate hydrolases"/>
    <property type="match status" value="2"/>
</dbReference>
<feature type="chain" id="PRO_5043754060" description="AAA+ ATPase domain-containing protein" evidence="7">
    <location>
        <begin position="25"/>
        <end position="495"/>
    </location>
</feature>
<dbReference type="SUPFAM" id="SSF52540">
    <property type="entry name" value="P-loop containing nucleoside triphosphate hydrolases"/>
    <property type="match status" value="2"/>
</dbReference>
<dbReference type="InterPro" id="IPR050747">
    <property type="entry name" value="Mitochondrial_chaperone_BCS1"/>
</dbReference>
<feature type="region of interest" description="Disordered" evidence="6">
    <location>
        <begin position="323"/>
        <end position="358"/>
    </location>
</feature>
<evidence type="ECO:0000313" key="9">
    <source>
        <dbReference type="EMBL" id="KAK1269277.1"/>
    </source>
</evidence>
<dbReference type="InterPro" id="IPR058017">
    <property type="entry name" value="At3g28540-like_C"/>
</dbReference>
<comment type="catalytic activity">
    <reaction evidence="4">
        <text>ATP + H2O = ADP + phosphate + H(+)</text>
        <dbReference type="Rhea" id="RHEA:13065"/>
        <dbReference type="ChEBI" id="CHEBI:15377"/>
        <dbReference type="ChEBI" id="CHEBI:15378"/>
        <dbReference type="ChEBI" id="CHEBI:30616"/>
        <dbReference type="ChEBI" id="CHEBI:43474"/>
        <dbReference type="ChEBI" id="CHEBI:456216"/>
    </reaction>
</comment>
<sequence length="495" mass="55985">MEMLDWKSIGSLLATLLFLRSAIRDILPPQLHHYLNLIFSHLLSVVHPNVSILIEEYDSSYNNELFDAAQSYLSSRCFSSASVLRLSKPKNSRKLTFSMDTNQKLIDSFNGVTVRWTFRCIERKSGSGYAGFIRSQDHRFFELSFHRKHKDVIHNDYLPHVMEQAELIKLKNRERRLFTNRSAEDDGRLWSAVPFNHPSTFDAIAIDPSLKEDIKADLTKFVNRREYYRRVGRAWKRGYLLYGPPGTGKTSLIAAIYLLYGPPGTGKTSLIAAIANFLEFDVYDLELTAVTSNSQLRKLLISTSSKSVIVVEDIDCTLDLSERKKSSAEEEAENPPPPPKEEGNNRRGGRRQSGLSGSYSTVSLSGVLNFVDGLWSSCGGERLIVFTTNHIEKLDPALLRPGRMDRKIHLSFCEVEAFKALARNYLCVACEEGEEGVMREVEELLPKAKMTPADVAEVFMGCDDDAEMGMKRVVEEMKRRVGVCEMEALIKTECV</sequence>
<feature type="domain" description="AAA+ ATPase" evidence="8">
    <location>
        <begin position="253"/>
        <end position="414"/>
    </location>
</feature>
<protein>
    <recommendedName>
        <fullName evidence="8">AAA+ ATPase domain-containing protein</fullName>
    </recommendedName>
</protein>
<dbReference type="InterPro" id="IPR003593">
    <property type="entry name" value="AAA+_ATPase"/>
</dbReference>
<evidence type="ECO:0000313" key="10">
    <source>
        <dbReference type="Proteomes" id="UP001179952"/>
    </source>
</evidence>
<dbReference type="GO" id="GO:0006950">
    <property type="term" value="P:response to stress"/>
    <property type="evidence" value="ECO:0007669"/>
    <property type="project" value="UniProtKB-ARBA"/>
</dbReference>
<comment type="caution">
    <text evidence="9">The sequence shown here is derived from an EMBL/GenBank/DDBJ whole genome shotgun (WGS) entry which is preliminary data.</text>
</comment>
<name>A0AAV9AYF2_ACOGR</name>
<evidence type="ECO:0000256" key="4">
    <source>
        <dbReference type="ARBA" id="ARBA00049360"/>
    </source>
</evidence>
<evidence type="ECO:0000259" key="8">
    <source>
        <dbReference type="SMART" id="SM00382"/>
    </source>
</evidence>
<comment type="similarity">
    <text evidence="2">Belongs to the AAA ATPase family. BCS1 subfamily.</text>
</comment>
<dbReference type="InterPro" id="IPR003960">
    <property type="entry name" value="ATPase_AAA_CS"/>
</dbReference>
<dbReference type="PANTHER" id="PTHR23070">
    <property type="entry name" value="BCS1 AAA-TYPE ATPASE"/>
    <property type="match status" value="1"/>
</dbReference>
<dbReference type="Gene3D" id="6.10.280.40">
    <property type="match status" value="1"/>
</dbReference>
<feature type="signal peptide" evidence="7">
    <location>
        <begin position="1"/>
        <end position="24"/>
    </location>
</feature>
<dbReference type="InterPro" id="IPR027417">
    <property type="entry name" value="P-loop_NTPase"/>
</dbReference>
<dbReference type="PROSITE" id="PS00674">
    <property type="entry name" value="AAA"/>
    <property type="match status" value="1"/>
</dbReference>
<proteinExistence type="inferred from homology"/>
<evidence type="ECO:0000256" key="2">
    <source>
        <dbReference type="ARBA" id="ARBA00007448"/>
    </source>
</evidence>
<evidence type="ECO:0000256" key="1">
    <source>
        <dbReference type="ARBA" id="ARBA00001946"/>
    </source>
</evidence>
<dbReference type="Proteomes" id="UP001179952">
    <property type="component" value="Unassembled WGS sequence"/>
</dbReference>
<dbReference type="AlphaFoldDB" id="A0AAV9AYF2"/>
<evidence type="ECO:0000256" key="7">
    <source>
        <dbReference type="SAM" id="SignalP"/>
    </source>
</evidence>
<evidence type="ECO:0000256" key="6">
    <source>
        <dbReference type="SAM" id="MobiDB-lite"/>
    </source>
</evidence>
<reference evidence="9" key="2">
    <citation type="submission" date="2023-06" db="EMBL/GenBank/DDBJ databases">
        <authorList>
            <person name="Ma L."/>
            <person name="Liu K.-W."/>
            <person name="Li Z."/>
            <person name="Hsiao Y.-Y."/>
            <person name="Qi Y."/>
            <person name="Fu T."/>
            <person name="Tang G."/>
            <person name="Zhang D."/>
            <person name="Sun W.-H."/>
            <person name="Liu D.-K."/>
            <person name="Li Y."/>
            <person name="Chen G.-Z."/>
            <person name="Liu X.-D."/>
            <person name="Liao X.-Y."/>
            <person name="Jiang Y.-T."/>
            <person name="Yu X."/>
            <person name="Hao Y."/>
            <person name="Huang J."/>
            <person name="Zhao X.-W."/>
            <person name="Ke S."/>
            <person name="Chen Y.-Y."/>
            <person name="Wu W.-L."/>
            <person name="Hsu J.-L."/>
            <person name="Lin Y.-F."/>
            <person name="Huang M.-D."/>
            <person name="Li C.-Y."/>
            <person name="Huang L."/>
            <person name="Wang Z.-W."/>
            <person name="Zhao X."/>
            <person name="Zhong W.-Y."/>
            <person name="Peng D.-H."/>
            <person name="Ahmad S."/>
            <person name="Lan S."/>
            <person name="Zhang J.-S."/>
            <person name="Tsai W.-C."/>
            <person name="Van De Peer Y."/>
            <person name="Liu Z.-J."/>
        </authorList>
    </citation>
    <scope>NUCLEOTIDE SEQUENCE</scope>
    <source>
        <strain evidence="9">SCP</strain>
        <tissue evidence="9">Leaves</tissue>
    </source>
</reference>
<keyword evidence="5" id="KW-0067">ATP-binding</keyword>
<dbReference type="InterPro" id="IPR003959">
    <property type="entry name" value="ATPase_AAA_core"/>
</dbReference>
<dbReference type="Pfam" id="PF14363">
    <property type="entry name" value="AAA_assoc"/>
    <property type="match status" value="1"/>
</dbReference>
<dbReference type="Pfam" id="PF25568">
    <property type="entry name" value="AAA_lid_At3g28540"/>
    <property type="match status" value="1"/>
</dbReference>
<dbReference type="InterPro" id="IPR025753">
    <property type="entry name" value="AAA_N_dom"/>
</dbReference>
<evidence type="ECO:0000256" key="5">
    <source>
        <dbReference type="RuleBase" id="RU003651"/>
    </source>
</evidence>
<keyword evidence="7" id="KW-0732">Signal</keyword>
<dbReference type="GO" id="GO:0016887">
    <property type="term" value="F:ATP hydrolysis activity"/>
    <property type="evidence" value="ECO:0007669"/>
    <property type="project" value="InterPro"/>
</dbReference>
<keyword evidence="5" id="KW-0547">Nucleotide-binding</keyword>
<keyword evidence="10" id="KW-1185">Reference proteome</keyword>
<dbReference type="GO" id="GO:0005524">
    <property type="term" value="F:ATP binding"/>
    <property type="evidence" value="ECO:0007669"/>
    <property type="project" value="UniProtKB-KW"/>
</dbReference>
<dbReference type="Pfam" id="PF00004">
    <property type="entry name" value="AAA"/>
    <property type="match status" value="2"/>
</dbReference>
<accession>A0AAV9AYF2</accession>
<organism evidence="9 10">
    <name type="scientific">Acorus gramineus</name>
    <name type="common">Dwarf sweet flag</name>
    <dbReference type="NCBI Taxonomy" id="55184"/>
    <lineage>
        <taxon>Eukaryota</taxon>
        <taxon>Viridiplantae</taxon>
        <taxon>Streptophyta</taxon>
        <taxon>Embryophyta</taxon>
        <taxon>Tracheophyta</taxon>
        <taxon>Spermatophyta</taxon>
        <taxon>Magnoliopsida</taxon>
        <taxon>Liliopsida</taxon>
        <taxon>Acoraceae</taxon>
        <taxon>Acorus</taxon>
    </lineage>
</organism>
<keyword evidence="3" id="KW-0460">Magnesium</keyword>
<gene>
    <name evidence="9" type="ORF">QJS04_geneDACA013921</name>
</gene>
<comment type="cofactor">
    <cofactor evidence="1">
        <name>Mg(2+)</name>
        <dbReference type="ChEBI" id="CHEBI:18420"/>
    </cofactor>
</comment>
<evidence type="ECO:0000256" key="3">
    <source>
        <dbReference type="ARBA" id="ARBA00022842"/>
    </source>
</evidence>
<reference evidence="9" key="1">
    <citation type="journal article" date="2023" name="Nat. Commun.">
        <title>Diploid and tetraploid genomes of Acorus and the evolution of monocots.</title>
        <authorList>
            <person name="Ma L."/>
            <person name="Liu K.W."/>
            <person name="Li Z."/>
            <person name="Hsiao Y.Y."/>
            <person name="Qi Y."/>
            <person name="Fu T."/>
            <person name="Tang G.D."/>
            <person name="Zhang D."/>
            <person name="Sun W.H."/>
            <person name="Liu D.K."/>
            <person name="Li Y."/>
            <person name="Chen G.Z."/>
            <person name="Liu X.D."/>
            <person name="Liao X.Y."/>
            <person name="Jiang Y.T."/>
            <person name="Yu X."/>
            <person name="Hao Y."/>
            <person name="Huang J."/>
            <person name="Zhao X.W."/>
            <person name="Ke S."/>
            <person name="Chen Y.Y."/>
            <person name="Wu W.L."/>
            <person name="Hsu J.L."/>
            <person name="Lin Y.F."/>
            <person name="Huang M.D."/>
            <person name="Li C.Y."/>
            <person name="Huang L."/>
            <person name="Wang Z.W."/>
            <person name="Zhao X."/>
            <person name="Zhong W.Y."/>
            <person name="Peng D.H."/>
            <person name="Ahmad S."/>
            <person name="Lan S."/>
            <person name="Zhang J.S."/>
            <person name="Tsai W.C."/>
            <person name="Van de Peer Y."/>
            <person name="Liu Z.J."/>
        </authorList>
    </citation>
    <scope>NUCLEOTIDE SEQUENCE</scope>
    <source>
        <strain evidence="9">SCP</strain>
    </source>
</reference>